<dbReference type="GO" id="GO:0016887">
    <property type="term" value="F:ATP hydrolysis activity"/>
    <property type="evidence" value="ECO:0007669"/>
    <property type="project" value="InterPro"/>
</dbReference>
<evidence type="ECO:0008006" key="14">
    <source>
        <dbReference type="Google" id="ProtNLM"/>
    </source>
</evidence>
<dbReference type="SUPFAM" id="SSF52540">
    <property type="entry name" value="P-loop containing nucleoside triphosphate hydrolases"/>
    <property type="match status" value="1"/>
</dbReference>
<keyword evidence="3 9" id="KW-0812">Transmembrane</keyword>
<comment type="subcellular location">
    <subcellularLocation>
        <location evidence="1">Membrane</location>
        <topology evidence="1">Multi-pass membrane protein</topology>
    </subcellularLocation>
</comment>
<evidence type="ECO:0000259" key="10">
    <source>
        <dbReference type="PROSITE" id="PS50893"/>
    </source>
</evidence>
<dbReference type="InterPro" id="IPR003439">
    <property type="entry name" value="ABC_transporter-like_ATP-bd"/>
</dbReference>
<protein>
    <recommendedName>
        <fullName evidence="14">P-loop containing nucleoside triphosphate hydrolase protein</fullName>
    </recommendedName>
</protein>
<feature type="domain" description="ABC transporter" evidence="10">
    <location>
        <begin position="568"/>
        <end position="802"/>
    </location>
</feature>
<gene>
    <name evidence="12" type="ORF">K504DRAFT_353493</name>
</gene>
<dbReference type="SUPFAM" id="SSF90123">
    <property type="entry name" value="ABC transporter transmembrane region"/>
    <property type="match status" value="1"/>
</dbReference>
<proteinExistence type="inferred from homology"/>
<dbReference type="Gene3D" id="1.20.1560.10">
    <property type="entry name" value="ABC transporter type 1, transmembrane domain"/>
    <property type="match status" value="1"/>
</dbReference>
<dbReference type="InterPro" id="IPR017871">
    <property type="entry name" value="ABC_transporter-like_CS"/>
</dbReference>
<dbReference type="PROSITE" id="PS50929">
    <property type="entry name" value="ABC_TM1F"/>
    <property type="match status" value="1"/>
</dbReference>
<dbReference type="EMBL" id="MU005766">
    <property type="protein sequence ID" value="KAF2712526.1"/>
    <property type="molecule type" value="Genomic_DNA"/>
</dbReference>
<evidence type="ECO:0000313" key="13">
    <source>
        <dbReference type="Proteomes" id="UP000799428"/>
    </source>
</evidence>
<dbReference type="GO" id="GO:0016020">
    <property type="term" value="C:membrane"/>
    <property type="evidence" value="ECO:0007669"/>
    <property type="project" value="UniProtKB-SubCell"/>
</dbReference>
<dbReference type="FunFam" id="3.40.50.300:FF:000287">
    <property type="entry name" value="Multidrug ABC transporter ATP-binding protein"/>
    <property type="match status" value="1"/>
</dbReference>
<evidence type="ECO:0000313" key="12">
    <source>
        <dbReference type="EMBL" id="KAF2712526.1"/>
    </source>
</evidence>
<dbReference type="InterPro" id="IPR036640">
    <property type="entry name" value="ABC1_TM_sf"/>
</dbReference>
<feature type="transmembrane region" description="Helical" evidence="9">
    <location>
        <begin position="372"/>
        <end position="405"/>
    </location>
</feature>
<dbReference type="PANTHER" id="PTHR24221:SF503">
    <property type="entry name" value="MITOCHONDRIAL POTASSIUM CHANNEL ATP-BINDING SUBUNIT"/>
    <property type="match status" value="1"/>
</dbReference>
<sequence length="802" mass="91344">LSLRLLHYSAPIAVVLLAVALSITSACIQRPSKRSILNLTRHNRSKWIALATATLYIGEGLAYIIQTSYQEHCLPAQDALVYLTLSGLVWLGFYFSLNDTDTVYRFPYAGSWALATILEIIICVLHFHTPSVKDLFHGVQRGVQVLRVFCLVGICWSIAFQFKSSAKVDVESQPLLQSQDAEYGSTQKSLIEAEEDDEDVYTRQRRSLREEHRQRLESVQGWWGYLRQFRIFIPHLVPMNNRRLQSYAVLVALLVICDRIANVLGPQLLGDIVNRIARMEGNDEIPWRQILFFTIVIKIPHDHILTPLKSCLSVRLYYWSYQSLVLSSISHIMGLSLDFHENQGSGEVREEIRQGEAMNNLFDEFMNKALPLVLDVVVAFIYLSWLFSVSLGLVLAVVYVSYVIITYKTTIWTTNRRRQYLGTQVEVQSLMDRCIANWQTNVYFNRQEYLLKCLAELVGREVIEMATHNDLSHVKNVAQGVVMTLGYGAVLLLAAQQMKDEKQPVGNMVTLLLYWHIITRPLFTLANSYKDIANYLVNSERLLQLTQKAPTVTDADGARDLDFRGGKIEYRDVRFSYEDGNPILKGLNFTIEPGSTVAFVGATGSGKSTTCDKLLFRMYDVTEGSILIDDQDVRDVTQFSIRETLGIVRQDQTLFNDTLVESVRFARLDATDEEVFEACKNARIHDKIITFPKGYQSKIGERGVKLSGGEKQRLFIAQLFLRDPRIVVLDEATSTVDNLTEEEIQESFARICKGRTTVIVAHRLSTVKEADQIFVLDRGQIVEQGTHDELLRLRGKYFNLWA</sequence>
<comment type="similarity">
    <text evidence="8">Belongs to the ABC transporter superfamily. ABCB family. Heavy Metal importer (TC 3.A.1.210) subfamily.</text>
</comment>
<accession>A0A6G1KHY7</accession>
<feature type="non-terminal residue" evidence="12">
    <location>
        <position position="1"/>
    </location>
</feature>
<feature type="transmembrane region" description="Helical" evidence="9">
    <location>
        <begin position="141"/>
        <end position="160"/>
    </location>
</feature>
<dbReference type="PROSITE" id="PS00211">
    <property type="entry name" value="ABC_TRANSPORTER_1"/>
    <property type="match status" value="1"/>
</dbReference>
<evidence type="ECO:0000256" key="6">
    <source>
        <dbReference type="ARBA" id="ARBA00022989"/>
    </source>
</evidence>
<dbReference type="InterPro" id="IPR003593">
    <property type="entry name" value="AAA+_ATPase"/>
</dbReference>
<feature type="transmembrane region" description="Helical" evidence="9">
    <location>
        <begin position="79"/>
        <end position="97"/>
    </location>
</feature>
<feature type="transmembrane region" description="Helical" evidence="9">
    <location>
        <begin position="47"/>
        <end position="67"/>
    </location>
</feature>
<dbReference type="PROSITE" id="PS50893">
    <property type="entry name" value="ABC_TRANSPORTER_2"/>
    <property type="match status" value="1"/>
</dbReference>
<dbReference type="OrthoDB" id="6500128at2759"/>
<evidence type="ECO:0000256" key="2">
    <source>
        <dbReference type="ARBA" id="ARBA00022448"/>
    </source>
</evidence>
<keyword evidence="6 9" id="KW-1133">Transmembrane helix</keyword>
<dbReference type="InterPro" id="IPR011527">
    <property type="entry name" value="ABC1_TM_dom"/>
</dbReference>
<feature type="non-terminal residue" evidence="12">
    <location>
        <position position="802"/>
    </location>
</feature>
<evidence type="ECO:0000256" key="4">
    <source>
        <dbReference type="ARBA" id="ARBA00022741"/>
    </source>
</evidence>
<dbReference type="Pfam" id="PF00005">
    <property type="entry name" value="ABC_tran"/>
    <property type="match status" value="1"/>
</dbReference>
<dbReference type="Proteomes" id="UP000799428">
    <property type="component" value="Unassembled WGS sequence"/>
</dbReference>
<evidence type="ECO:0000259" key="11">
    <source>
        <dbReference type="PROSITE" id="PS50929"/>
    </source>
</evidence>
<keyword evidence="7 9" id="KW-0472">Membrane</keyword>
<evidence type="ECO:0000256" key="7">
    <source>
        <dbReference type="ARBA" id="ARBA00023136"/>
    </source>
</evidence>
<feature type="domain" description="ABC transmembrane type-1" evidence="11">
    <location>
        <begin position="249"/>
        <end position="534"/>
    </location>
</feature>
<evidence type="ECO:0000256" key="5">
    <source>
        <dbReference type="ARBA" id="ARBA00022840"/>
    </source>
</evidence>
<reference evidence="12" key="1">
    <citation type="journal article" date="2020" name="Stud. Mycol.">
        <title>101 Dothideomycetes genomes: a test case for predicting lifestyles and emergence of pathogens.</title>
        <authorList>
            <person name="Haridas S."/>
            <person name="Albert R."/>
            <person name="Binder M."/>
            <person name="Bloem J."/>
            <person name="Labutti K."/>
            <person name="Salamov A."/>
            <person name="Andreopoulos B."/>
            <person name="Baker S."/>
            <person name="Barry K."/>
            <person name="Bills G."/>
            <person name="Bluhm B."/>
            <person name="Cannon C."/>
            <person name="Castanera R."/>
            <person name="Culley D."/>
            <person name="Daum C."/>
            <person name="Ezra D."/>
            <person name="Gonzalez J."/>
            <person name="Henrissat B."/>
            <person name="Kuo A."/>
            <person name="Liang C."/>
            <person name="Lipzen A."/>
            <person name="Lutzoni F."/>
            <person name="Magnuson J."/>
            <person name="Mondo S."/>
            <person name="Nolan M."/>
            <person name="Ohm R."/>
            <person name="Pangilinan J."/>
            <person name="Park H.-J."/>
            <person name="Ramirez L."/>
            <person name="Alfaro M."/>
            <person name="Sun H."/>
            <person name="Tritt A."/>
            <person name="Yoshinaga Y."/>
            <person name="Zwiers L.-H."/>
            <person name="Turgeon B."/>
            <person name="Goodwin S."/>
            <person name="Spatafora J."/>
            <person name="Crous P."/>
            <person name="Grigoriev I."/>
        </authorList>
    </citation>
    <scope>NUCLEOTIDE SEQUENCE</scope>
    <source>
        <strain evidence="12">CBS 279.74</strain>
    </source>
</reference>
<dbReference type="GO" id="GO:0005524">
    <property type="term" value="F:ATP binding"/>
    <property type="evidence" value="ECO:0007669"/>
    <property type="project" value="UniProtKB-KW"/>
</dbReference>
<organism evidence="12 13">
    <name type="scientific">Pleomassaria siparia CBS 279.74</name>
    <dbReference type="NCBI Taxonomy" id="1314801"/>
    <lineage>
        <taxon>Eukaryota</taxon>
        <taxon>Fungi</taxon>
        <taxon>Dikarya</taxon>
        <taxon>Ascomycota</taxon>
        <taxon>Pezizomycotina</taxon>
        <taxon>Dothideomycetes</taxon>
        <taxon>Pleosporomycetidae</taxon>
        <taxon>Pleosporales</taxon>
        <taxon>Pleomassariaceae</taxon>
        <taxon>Pleomassaria</taxon>
    </lineage>
</organism>
<dbReference type="Pfam" id="PF00664">
    <property type="entry name" value="ABC_membrane"/>
    <property type="match status" value="1"/>
</dbReference>
<keyword evidence="4" id="KW-0547">Nucleotide-binding</keyword>
<evidence type="ECO:0000256" key="1">
    <source>
        <dbReference type="ARBA" id="ARBA00004141"/>
    </source>
</evidence>
<evidence type="ECO:0000256" key="3">
    <source>
        <dbReference type="ARBA" id="ARBA00022692"/>
    </source>
</evidence>
<feature type="transmembrane region" description="Helical" evidence="9">
    <location>
        <begin position="109"/>
        <end position="129"/>
    </location>
</feature>
<keyword evidence="13" id="KW-1185">Reference proteome</keyword>
<keyword evidence="2" id="KW-0813">Transport</keyword>
<feature type="transmembrane region" description="Helical" evidence="9">
    <location>
        <begin position="6"/>
        <end position="26"/>
    </location>
</feature>
<dbReference type="Gene3D" id="3.40.50.300">
    <property type="entry name" value="P-loop containing nucleotide triphosphate hydrolases"/>
    <property type="match status" value="1"/>
</dbReference>
<keyword evidence="5" id="KW-0067">ATP-binding</keyword>
<dbReference type="GO" id="GO:0140359">
    <property type="term" value="F:ABC-type transporter activity"/>
    <property type="evidence" value="ECO:0007669"/>
    <property type="project" value="InterPro"/>
</dbReference>
<name>A0A6G1KHY7_9PLEO</name>
<dbReference type="InterPro" id="IPR039421">
    <property type="entry name" value="Type_1_exporter"/>
</dbReference>
<dbReference type="SMART" id="SM00382">
    <property type="entry name" value="AAA"/>
    <property type="match status" value="1"/>
</dbReference>
<dbReference type="AlphaFoldDB" id="A0A6G1KHY7"/>
<evidence type="ECO:0000256" key="8">
    <source>
        <dbReference type="ARBA" id="ARBA00024363"/>
    </source>
</evidence>
<evidence type="ECO:0000256" key="9">
    <source>
        <dbReference type="SAM" id="Phobius"/>
    </source>
</evidence>
<dbReference type="PANTHER" id="PTHR24221">
    <property type="entry name" value="ATP-BINDING CASSETTE SUB-FAMILY B"/>
    <property type="match status" value="1"/>
</dbReference>
<dbReference type="InterPro" id="IPR027417">
    <property type="entry name" value="P-loop_NTPase"/>
</dbReference>